<reference evidence="3 4" key="1">
    <citation type="journal article" date="2019" name="New Phytol.">
        <title>Comparative genomics reveals unique wood-decay strategies and fruiting body development in the Schizophyllaceae.</title>
        <authorList>
            <person name="Almasi E."/>
            <person name="Sahu N."/>
            <person name="Krizsan K."/>
            <person name="Balint B."/>
            <person name="Kovacs G.M."/>
            <person name="Kiss B."/>
            <person name="Cseklye J."/>
            <person name="Drula E."/>
            <person name="Henrissat B."/>
            <person name="Nagy I."/>
            <person name="Chovatia M."/>
            <person name="Adam C."/>
            <person name="LaButti K."/>
            <person name="Lipzen A."/>
            <person name="Riley R."/>
            <person name="Grigoriev I.V."/>
            <person name="Nagy L.G."/>
        </authorList>
    </citation>
    <scope>NUCLEOTIDE SEQUENCE [LARGE SCALE GENOMIC DNA]</scope>
    <source>
        <strain evidence="3 4">NL-1724</strain>
    </source>
</reference>
<comment type="caution">
    <text evidence="3">The sequence shown here is derived from an EMBL/GenBank/DDBJ whole genome shotgun (WGS) entry which is preliminary data.</text>
</comment>
<organism evidence="3 4">
    <name type="scientific">Schizophyllum amplum</name>
    <dbReference type="NCBI Taxonomy" id="97359"/>
    <lineage>
        <taxon>Eukaryota</taxon>
        <taxon>Fungi</taxon>
        <taxon>Dikarya</taxon>
        <taxon>Basidiomycota</taxon>
        <taxon>Agaricomycotina</taxon>
        <taxon>Agaricomycetes</taxon>
        <taxon>Agaricomycetidae</taxon>
        <taxon>Agaricales</taxon>
        <taxon>Schizophyllaceae</taxon>
        <taxon>Schizophyllum</taxon>
    </lineage>
</organism>
<accession>A0A550C3N7</accession>
<gene>
    <name evidence="3" type="ORF">BD626DRAFT_508011</name>
</gene>
<sequence length="546" mass="59483">MRRHSQSTKSPTPNSRRSSFATPASHSGTSSFIHTPSTSFTKIAPHTFTTLSAPAPPAVPPSVYPVPRHRLSFAPLQLPPVRLPLRAASPSPSTSCSAGCHRSSVVPQCPTSVRSSPALAQSQPYHCTSAKSDALESIPPPPQPPALLSALASTSSSGGLDVNAWDDKIQRISDYLRASAAFDKLNSDTTTARKYPTTATSDPRIVAREKRKIELSEERKNALAAVVAQPTWLWTLAKNQRAQTLDKLTTFAKAVNDLYDAMVTVHARHKKQQEEELAAKAEEEASRKRPREEEEAAPDPEDELAEKVAALELDMRALADDFEEQYDAIDEQVATEVRNILTAIEGAKPIDVDAPAAPALAPEDRLKQHIQQAGTLGTDIQDILQTFQRKEIAALREEVDAFNKEAPDIQQEIDDLAKQQTALERHLAALTIGLDAHVDRHPPTPPQSPILAPTPMLELPAKDGAPSLEHAIKEEVRARLRPILQAARQEIGEAYIAQGGEVVRTVVPHLTKVNRVLETLAKRESVAVRREPNVGFTLGPWGHPPA</sequence>
<feature type="coiled-coil region" evidence="1">
    <location>
        <begin position="385"/>
        <end position="419"/>
    </location>
</feature>
<dbReference type="OrthoDB" id="3000884at2759"/>
<keyword evidence="4" id="KW-1185">Reference proteome</keyword>
<dbReference type="AlphaFoldDB" id="A0A550C3N7"/>
<feature type="compositionally biased region" description="Acidic residues" evidence="2">
    <location>
        <begin position="293"/>
        <end position="303"/>
    </location>
</feature>
<evidence type="ECO:0000256" key="1">
    <source>
        <dbReference type="SAM" id="Coils"/>
    </source>
</evidence>
<name>A0A550C3N7_9AGAR</name>
<dbReference type="EMBL" id="VDMD01000028">
    <property type="protein sequence ID" value="TRM59336.1"/>
    <property type="molecule type" value="Genomic_DNA"/>
</dbReference>
<feature type="region of interest" description="Disordered" evidence="2">
    <location>
        <begin position="1"/>
        <end position="36"/>
    </location>
</feature>
<evidence type="ECO:0000313" key="4">
    <source>
        <dbReference type="Proteomes" id="UP000320762"/>
    </source>
</evidence>
<feature type="region of interest" description="Disordered" evidence="2">
    <location>
        <begin position="270"/>
        <end position="303"/>
    </location>
</feature>
<proteinExistence type="predicted"/>
<dbReference type="Proteomes" id="UP000320762">
    <property type="component" value="Unassembled WGS sequence"/>
</dbReference>
<evidence type="ECO:0000313" key="3">
    <source>
        <dbReference type="EMBL" id="TRM59336.1"/>
    </source>
</evidence>
<evidence type="ECO:0000256" key="2">
    <source>
        <dbReference type="SAM" id="MobiDB-lite"/>
    </source>
</evidence>
<feature type="compositionally biased region" description="Basic and acidic residues" evidence="2">
    <location>
        <begin position="272"/>
        <end position="292"/>
    </location>
</feature>
<protein>
    <submittedName>
        <fullName evidence="3">Uncharacterized protein</fullName>
    </submittedName>
</protein>
<feature type="compositionally biased region" description="Polar residues" evidence="2">
    <location>
        <begin position="7"/>
        <end position="36"/>
    </location>
</feature>
<keyword evidence="1" id="KW-0175">Coiled coil</keyword>